<evidence type="ECO:0000256" key="1">
    <source>
        <dbReference type="ARBA" id="ARBA00022679"/>
    </source>
</evidence>
<dbReference type="Pfam" id="PF01648">
    <property type="entry name" value="ACPS"/>
    <property type="match status" value="1"/>
</dbReference>
<sequence length="241" mass="27573">MTVRMPPPSPSTHEHPALFWGVPEDAGRYKESGNNLLDQTRDRSRFSPRREQEWRVSRALLQAVSCQGRVHSLSHSHGHAVVATAPAGWLLGVDLERVKPRRVHELAEWCCDDREQQQLQRLPASAALRHFYRLWTFKEAMIKACDLEFPADLKSCSLWQDSHAGSADWQWDLQPLNARGRPWFVAVHESEHWTCSLVFSPPRQQHTPPLPWRWLTPSSLPEGFSRPMLISNPAPTATSRG</sequence>
<dbReference type="InterPro" id="IPR037143">
    <property type="entry name" value="4-PPantetheinyl_Trfase_dom_sf"/>
</dbReference>
<feature type="region of interest" description="Disordered" evidence="2">
    <location>
        <begin position="30"/>
        <end position="49"/>
    </location>
</feature>
<dbReference type="EMBL" id="WNDQ01000007">
    <property type="protein sequence ID" value="KAF1023053.1"/>
    <property type="molecule type" value="Genomic_DNA"/>
</dbReference>
<evidence type="ECO:0000256" key="2">
    <source>
        <dbReference type="SAM" id="MobiDB-lite"/>
    </source>
</evidence>
<dbReference type="AlphaFoldDB" id="A0A7V8FR55"/>
<dbReference type="SUPFAM" id="SSF56214">
    <property type="entry name" value="4'-phosphopantetheinyl transferase"/>
    <property type="match status" value="1"/>
</dbReference>
<gene>
    <name evidence="4" type="ORF">GAK30_00743</name>
</gene>
<keyword evidence="1" id="KW-0808">Transferase</keyword>
<protein>
    <recommendedName>
        <fullName evidence="3">4'-phosphopantetheinyl transferase domain-containing protein</fullName>
    </recommendedName>
</protein>
<evidence type="ECO:0000313" key="5">
    <source>
        <dbReference type="Proteomes" id="UP000461670"/>
    </source>
</evidence>
<organism evidence="4 5">
    <name type="scientific">Paracidovorax wautersii</name>
    <dbReference type="NCBI Taxonomy" id="1177982"/>
    <lineage>
        <taxon>Bacteria</taxon>
        <taxon>Pseudomonadati</taxon>
        <taxon>Pseudomonadota</taxon>
        <taxon>Betaproteobacteria</taxon>
        <taxon>Burkholderiales</taxon>
        <taxon>Comamonadaceae</taxon>
        <taxon>Paracidovorax</taxon>
    </lineage>
</organism>
<dbReference type="GO" id="GO:0000287">
    <property type="term" value="F:magnesium ion binding"/>
    <property type="evidence" value="ECO:0007669"/>
    <property type="project" value="InterPro"/>
</dbReference>
<accession>A0A7V8FR55</accession>
<comment type="caution">
    <text evidence="4">The sequence shown here is derived from an EMBL/GenBank/DDBJ whole genome shotgun (WGS) entry which is preliminary data.</text>
</comment>
<reference evidence="5" key="1">
    <citation type="journal article" date="2020" name="MBio">
        <title>Horizontal gene transfer to a defensive symbiont with a reduced genome amongst a multipartite beetle microbiome.</title>
        <authorList>
            <person name="Waterworth S.C."/>
            <person name="Florez L.V."/>
            <person name="Rees E.R."/>
            <person name="Hertweck C."/>
            <person name="Kaltenpoth M."/>
            <person name="Kwan J.C."/>
        </authorList>
    </citation>
    <scope>NUCLEOTIDE SEQUENCE [LARGE SCALE GENOMIC DNA]</scope>
</reference>
<dbReference type="GO" id="GO:0008897">
    <property type="term" value="F:holo-[acyl-carrier-protein] synthase activity"/>
    <property type="evidence" value="ECO:0007669"/>
    <property type="project" value="InterPro"/>
</dbReference>
<dbReference type="Gene3D" id="3.90.470.20">
    <property type="entry name" value="4'-phosphopantetheinyl transferase domain"/>
    <property type="match status" value="1"/>
</dbReference>
<proteinExistence type="predicted"/>
<feature type="domain" description="4'-phosphopantetheinyl transferase" evidence="3">
    <location>
        <begin position="91"/>
        <end position="162"/>
    </location>
</feature>
<evidence type="ECO:0000313" key="4">
    <source>
        <dbReference type="EMBL" id="KAF1023053.1"/>
    </source>
</evidence>
<dbReference type="Proteomes" id="UP000461670">
    <property type="component" value="Unassembled WGS sequence"/>
</dbReference>
<dbReference type="InterPro" id="IPR008278">
    <property type="entry name" value="4-PPantetheinyl_Trfase_dom"/>
</dbReference>
<feature type="compositionally biased region" description="Basic and acidic residues" evidence="2">
    <location>
        <begin position="39"/>
        <end position="49"/>
    </location>
</feature>
<evidence type="ECO:0000259" key="3">
    <source>
        <dbReference type="Pfam" id="PF01648"/>
    </source>
</evidence>
<name>A0A7V8FR55_9BURK</name>